<organism evidence="6 7">
    <name type="scientific">Rhizobium skierniewicense</name>
    <dbReference type="NCBI Taxonomy" id="984260"/>
    <lineage>
        <taxon>Bacteria</taxon>
        <taxon>Pseudomonadati</taxon>
        <taxon>Pseudomonadota</taxon>
        <taxon>Alphaproteobacteria</taxon>
        <taxon>Hyphomicrobiales</taxon>
        <taxon>Rhizobiaceae</taxon>
        <taxon>Rhizobium/Agrobacterium group</taxon>
        <taxon>Rhizobium</taxon>
    </lineage>
</organism>
<dbReference type="AlphaFoldDB" id="A0A7W6CAQ8"/>
<dbReference type="GO" id="GO:0004601">
    <property type="term" value="F:peroxidase activity"/>
    <property type="evidence" value="ECO:0007669"/>
    <property type="project" value="UniProtKB-KW"/>
</dbReference>
<dbReference type="EMBL" id="JACIDV010000011">
    <property type="protein sequence ID" value="MBB3947634.1"/>
    <property type="molecule type" value="Genomic_DNA"/>
</dbReference>
<gene>
    <name evidence="6" type="ORF">GGQ73_003602</name>
</gene>
<keyword evidence="7" id="KW-1185">Reference proteome</keyword>
<dbReference type="GO" id="GO:0016705">
    <property type="term" value="F:oxidoreductase activity, acting on paired donors, with incorporation or reduction of molecular oxygen"/>
    <property type="evidence" value="ECO:0007669"/>
    <property type="project" value="InterPro"/>
</dbReference>
<proteinExistence type="inferred from homology"/>
<dbReference type="EC" id="1.11.2.4" evidence="6"/>
<dbReference type="InterPro" id="IPR036396">
    <property type="entry name" value="Cyt_P450_sf"/>
</dbReference>
<dbReference type="GO" id="GO:0004497">
    <property type="term" value="F:monooxygenase activity"/>
    <property type="evidence" value="ECO:0007669"/>
    <property type="project" value="InterPro"/>
</dbReference>
<dbReference type="SUPFAM" id="SSF48264">
    <property type="entry name" value="Cytochrome P450"/>
    <property type="match status" value="1"/>
</dbReference>
<evidence type="ECO:0000256" key="2">
    <source>
        <dbReference type="ARBA" id="ARBA00022617"/>
    </source>
</evidence>
<keyword evidence="4 6" id="KW-0560">Oxidoreductase</keyword>
<dbReference type="Gene3D" id="1.10.630.10">
    <property type="entry name" value="Cytochrome P450"/>
    <property type="match status" value="1"/>
</dbReference>
<dbReference type="CDD" id="cd11067">
    <property type="entry name" value="CYP152"/>
    <property type="match status" value="1"/>
</dbReference>
<evidence type="ECO:0000313" key="7">
    <source>
        <dbReference type="Proteomes" id="UP000565286"/>
    </source>
</evidence>
<evidence type="ECO:0000256" key="1">
    <source>
        <dbReference type="ARBA" id="ARBA00010617"/>
    </source>
</evidence>
<name>A0A7W6CAQ8_9HYPH</name>
<dbReference type="RefSeq" id="WP_183897239.1">
    <property type="nucleotide sequence ID" value="NZ_JACIDV010000011.1"/>
</dbReference>
<dbReference type="Proteomes" id="UP000565286">
    <property type="component" value="Unassembled WGS sequence"/>
</dbReference>
<dbReference type="InterPro" id="IPR001128">
    <property type="entry name" value="Cyt_P450"/>
</dbReference>
<dbReference type="GO" id="GO:0020037">
    <property type="term" value="F:heme binding"/>
    <property type="evidence" value="ECO:0007669"/>
    <property type="project" value="InterPro"/>
</dbReference>
<evidence type="ECO:0000313" key="6">
    <source>
        <dbReference type="EMBL" id="MBB3947634.1"/>
    </source>
</evidence>
<accession>A0A7W6CAQ8</accession>
<keyword evidence="3" id="KW-0479">Metal-binding</keyword>
<keyword evidence="5" id="KW-0408">Iron</keyword>
<dbReference type="PANTHER" id="PTHR24302">
    <property type="entry name" value="CYTOCHROME P450 FAMILY 3"/>
    <property type="match status" value="1"/>
</dbReference>
<dbReference type="PANTHER" id="PTHR24302:SF15">
    <property type="entry name" value="FATTY-ACID PEROXYGENASE"/>
    <property type="match status" value="1"/>
</dbReference>
<keyword evidence="6" id="KW-0575">Peroxidase</keyword>
<evidence type="ECO:0000256" key="4">
    <source>
        <dbReference type="ARBA" id="ARBA00023002"/>
    </source>
</evidence>
<keyword evidence="2" id="KW-0349">Heme</keyword>
<dbReference type="InterPro" id="IPR050705">
    <property type="entry name" value="Cytochrome_P450_3A"/>
</dbReference>
<reference evidence="6 7" key="1">
    <citation type="submission" date="2020-08" db="EMBL/GenBank/DDBJ databases">
        <title>Genomic Encyclopedia of Type Strains, Phase IV (KMG-IV): sequencing the most valuable type-strain genomes for metagenomic binning, comparative biology and taxonomic classification.</title>
        <authorList>
            <person name="Goeker M."/>
        </authorList>
    </citation>
    <scope>NUCLEOTIDE SEQUENCE [LARGE SCALE GENOMIC DNA]</scope>
    <source>
        <strain evidence="6 7">DSM 26438</strain>
    </source>
</reference>
<dbReference type="Pfam" id="PF00067">
    <property type="entry name" value="p450"/>
    <property type="match status" value="1"/>
</dbReference>
<comment type="caution">
    <text evidence="6">The sequence shown here is derived from an EMBL/GenBank/DDBJ whole genome shotgun (WGS) entry which is preliminary data.</text>
</comment>
<sequence length="418" mass="48628">MASIPSEKIPDSTLALIRDPYRFISDGCGRHQSDLFETRLLLQRTICMTGPEAARLFYDPDLFIRQGAMPKAIQKTLLGEGGVQGLDGRPHRHRKHLFMSLMSPDQIRELSRLTAAEWQMRMGTWTSRADVTLYTEFQYLLTRASLAWVGVPLPEADAQRRTRNIVALFDHAGSVGVRHLWSRWSRRRADRWLANLVEEVRSGRLQLSKHSAAHAIAWHRDPDGELLPPRIAAVELLNVIRPIVAVSVYMVFVAHALHMHPHVRDKLRSGDDDYTHLFVQEVRRYYPFFPAVAARTRQAFEWNGYRFPKDHRVLLDLFGTNHDRRTWERPEKFEPDRFRRWDGGEFNFIPQGGGDHPIHHRCPGEWITIELMKQATAMLTRQMAYDVPQQDLRIEWSRMPALPRSRFVVSNVILREQP</sequence>
<dbReference type="GO" id="GO:0005506">
    <property type="term" value="F:iron ion binding"/>
    <property type="evidence" value="ECO:0007669"/>
    <property type="project" value="InterPro"/>
</dbReference>
<evidence type="ECO:0000256" key="5">
    <source>
        <dbReference type="ARBA" id="ARBA00023004"/>
    </source>
</evidence>
<comment type="similarity">
    <text evidence="1">Belongs to the cytochrome P450 family.</text>
</comment>
<evidence type="ECO:0000256" key="3">
    <source>
        <dbReference type="ARBA" id="ARBA00022723"/>
    </source>
</evidence>
<protein>
    <submittedName>
        <fullName evidence="6">Fatty-acid peroxygenase</fullName>
        <ecNumber evidence="6">1.11.2.4</ecNumber>
    </submittedName>
</protein>